<organism evidence="3 4">
    <name type="scientific">Anaerobacillus alkaliphilus</name>
    <dbReference type="NCBI Taxonomy" id="1548597"/>
    <lineage>
        <taxon>Bacteria</taxon>
        <taxon>Bacillati</taxon>
        <taxon>Bacillota</taxon>
        <taxon>Bacilli</taxon>
        <taxon>Bacillales</taxon>
        <taxon>Bacillaceae</taxon>
        <taxon>Anaerobacillus</taxon>
    </lineage>
</organism>
<dbReference type="GO" id="GO:0030435">
    <property type="term" value="P:sporulation resulting in formation of a cellular spore"/>
    <property type="evidence" value="ECO:0007669"/>
    <property type="project" value="UniProtKB-KW"/>
</dbReference>
<dbReference type="Proteomes" id="UP000290649">
    <property type="component" value="Unassembled WGS sequence"/>
</dbReference>
<evidence type="ECO:0000313" key="3">
    <source>
        <dbReference type="EMBL" id="RXI97871.1"/>
    </source>
</evidence>
<evidence type="ECO:0000256" key="2">
    <source>
        <dbReference type="SAM" id="MobiDB-lite"/>
    </source>
</evidence>
<gene>
    <name evidence="3" type="ORF">DS745_16055</name>
</gene>
<evidence type="ECO:0000256" key="1">
    <source>
        <dbReference type="ARBA" id="ARBA00022969"/>
    </source>
</evidence>
<dbReference type="AlphaFoldDB" id="A0A4Q0VP92"/>
<feature type="region of interest" description="Disordered" evidence="2">
    <location>
        <begin position="1"/>
        <end position="46"/>
    </location>
</feature>
<reference evidence="3 4" key="1">
    <citation type="journal article" date="2019" name="Int. J. Syst. Evol. Microbiol.">
        <title>Anaerobacillus alkaliphilus sp. nov., a novel alkaliphilic and moderately halophilic bacterium.</title>
        <authorList>
            <person name="Borsodi A.K."/>
            <person name="Aszalos J.M."/>
            <person name="Bihari P."/>
            <person name="Nagy I."/>
            <person name="Schumann P."/>
            <person name="Sproer C."/>
            <person name="Kovacs A.L."/>
            <person name="Boka K."/>
            <person name="Dobosy P."/>
            <person name="Ovari M."/>
            <person name="Szili-Kovacs T."/>
            <person name="Toth E."/>
        </authorList>
    </citation>
    <scope>NUCLEOTIDE SEQUENCE [LARGE SCALE GENOMIC DNA]</scope>
    <source>
        <strain evidence="3 4">B16-10</strain>
    </source>
</reference>
<comment type="caution">
    <text evidence="3">The sequence shown here is derived from an EMBL/GenBank/DDBJ whole genome shotgun (WGS) entry which is preliminary data.</text>
</comment>
<sequence length="46" mass="5132">MKKTAQNNAKFRPRHLGTQPRESDINGGKKMATKGNEHPDYVPPKG</sequence>
<dbReference type="RefSeq" id="WP_129079236.1">
    <property type="nucleotide sequence ID" value="NZ_QOUX01000046.1"/>
</dbReference>
<keyword evidence="4" id="KW-1185">Reference proteome</keyword>
<accession>A0A4Q0VP92</accession>
<name>A0A4Q0VP92_9BACI</name>
<evidence type="ECO:0000313" key="4">
    <source>
        <dbReference type="Proteomes" id="UP000290649"/>
    </source>
</evidence>
<dbReference type="GO" id="GO:0042601">
    <property type="term" value="C:endospore-forming forespore"/>
    <property type="evidence" value="ECO:0007669"/>
    <property type="project" value="InterPro"/>
</dbReference>
<dbReference type="InterPro" id="IPR012612">
    <property type="entry name" value="SASP_SspN"/>
</dbReference>
<dbReference type="Pfam" id="PF08177">
    <property type="entry name" value="SspN"/>
    <property type="match status" value="1"/>
</dbReference>
<protein>
    <submittedName>
        <fullName evidence="3">Acid-soluble spore protein N</fullName>
    </submittedName>
</protein>
<keyword evidence="1" id="KW-0749">Sporulation</keyword>
<dbReference type="GO" id="GO:0030436">
    <property type="term" value="P:asexual sporulation"/>
    <property type="evidence" value="ECO:0007669"/>
    <property type="project" value="InterPro"/>
</dbReference>
<proteinExistence type="predicted"/>
<dbReference type="EMBL" id="QOUX01000046">
    <property type="protein sequence ID" value="RXI97871.1"/>
    <property type="molecule type" value="Genomic_DNA"/>
</dbReference>
<dbReference type="OrthoDB" id="2455637at2"/>